<dbReference type="STRING" id="61424.A0A2T9Y174"/>
<dbReference type="CDD" id="cd14824">
    <property type="entry name" value="Longin"/>
    <property type="match status" value="1"/>
</dbReference>
<organism evidence="12 13">
    <name type="scientific">Furculomyces boomerangus</name>
    <dbReference type="NCBI Taxonomy" id="61424"/>
    <lineage>
        <taxon>Eukaryota</taxon>
        <taxon>Fungi</taxon>
        <taxon>Fungi incertae sedis</taxon>
        <taxon>Zoopagomycota</taxon>
        <taxon>Kickxellomycotina</taxon>
        <taxon>Harpellomycetes</taxon>
        <taxon>Harpellales</taxon>
        <taxon>Harpellaceae</taxon>
        <taxon>Furculomyces</taxon>
    </lineage>
</organism>
<protein>
    <recommendedName>
        <fullName evidence="8">Synaptobrevin homolog YKT6</fullName>
    </recommendedName>
</protein>
<evidence type="ECO:0000256" key="7">
    <source>
        <dbReference type="ARBA" id="ARBA00023289"/>
    </source>
</evidence>
<dbReference type="InterPro" id="IPR011012">
    <property type="entry name" value="Longin-like_dom_sf"/>
</dbReference>
<keyword evidence="6" id="KW-0449">Lipoprotein</keyword>
<dbReference type="GO" id="GO:0005794">
    <property type="term" value="C:Golgi apparatus"/>
    <property type="evidence" value="ECO:0007669"/>
    <property type="project" value="TreeGrafter"/>
</dbReference>
<dbReference type="Pfam" id="PF13774">
    <property type="entry name" value="Longin"/>
    <property type="match status" value="1"/>
</dbReference>
<evidence type="ECO:0000256" key="5">
    <source>
        <dbReference type="ARBA" id="ARBA00023139"/>
    </source>
</evidence>
<dbReference type="Pfam" id="PF00957">
    <property type="entry name" value="Synaptobrevin"/>
    <property type="match status" value="1"/>
</dbReference>
<dbReference type="Gene3D" id="3.30.450.50">
    <property type="entry name" value="Longin domain"/>
    <property type="match status" value="1"/>
</dbReference>
<keyword evidence="9" id="KW-0175">Coiled coil</keyword>
<dbReference type="SUPFAM" id="SSF64356">
    <property type="entry name" value="SNARE-like"/>
    <property type="match status" value="1"/>
</dbReference>
<dbReference type="SUPFAM" id="SSF58038">
    <property type="entry name" value="SNARE fusion complex"/>
    <property type="match status" value="1"/>
</dbReference>
<comment type="subcellular location">
    <subcellularLocation>
        <location evidence="1">Cell membrane</location>
        <topology evidence="1">Lipid-anchor</topology>
        <orientation evidence="1">Cytoplasmic side</orientation>
    </subcellularLocation>
</comment>
<dbReference type="AlphaFoldDB" id="A0A2T9Y174"/>
<evidence type="ECO:0000256" key="8">
    <source>
        <dbReference type="ARBA" id="ARBA00026133"/>
    </source>
</evidence>
<dbReference type="FunFam" id="1.20.5.110:FF:000020">
    <property type="entry name" value="synaptobrevin homolog YKT6"/>
    <property type="match status" value="1"/>
</dbReference>
<reference evidence="12 13" key="1">
    <citation type="journal article" date="2018" name="MBio">
        <title>Comparative Genomics Reveals the Core Gene Toolbox for the Fungus-Insect Symbiosis.</title>
        <authorList>
            <person name="Wang Y."/>
            <person name="Stata M."/>
            <person name="Wang W."/>
            <person name="Stajich J.E."/>
            <person name="White M.M."/>
            <person name="Moncalvo J.M."/>
        </authorList>
    </citation>
    <scope>NUCLEOTIDE SEQUENCE [LARGE SCALE GENOMIC DNA]</scope>
    <source>
        <strain evidence="12 13">AUS-77-4</strain>
    </source>
</reference>
<dbReference type="GO" id="GO:0005484">
    <property type="term" value="F:SNAP receptor activity"/>
    <property type="evidence" value="ECO:0007669"/>
    <property type="project" value="TreeGrafter"/>
</dbReference>
<sequence length="196" mass="22058">MKVYFVGVIRSDVKPAAVLSKAVDVSSFSFFQRTSIQDFLTFFASTVAERTRPGQRQGVDENNYTAYVYNRSDGLAGAVVTDSEYPSRVALSLAGKILDEFSTKYTRDIWTSSQSLPFPLLDKLLVDYQTPSQADTIMNVQQELDETKVVLHKTIESVLERGERLDNLVEKSNMLSDQSKMFYKTAKKTNSCCSIM</sequence>
<keyword evidence="4" id="KW-0472">Membrane</keyword>
<keyword evidence="7" id="KW-0636">Prenylation</keyword>
<dbReference type="InterPro" id="IPR045848">
    <property type="entry name" value="R-SNARE_YKT6"/>
</dbReference>
<evidence type="ECO:0000256" key="3">
    <source>
        <dbReference type="ARBA" id="ARBA00022481"/>
    </source>
</evidence>
<keyword evidence="13" id="KW-1185">Reference proteome</keyword>
<evidence type="ECO:0000256" key="4">
    <source>
        <dbReference type="ARBA" id="ARBA00023136"/>
    </source>
</evidence>
<evidence type="ECO:0000259" key="11">
    <source>
        <dbReference type="PROSITE" id="PS50892"/>
    </source>
</evidence>
<dbReference type="PROSITE" id="PS50892">
    <property type="entry name" value="V_SNARE"/>
    <property type="match status" value="1"/>
</dbReference>
<dbReference type="Gene3D" id="1.20.5.110">
    <property type="match status" value="1"/>
</dbReference>
<comment type="caution">
    <text evidence="12">The sequence shown here is derived from an EMBL/GenBank/DDBJ whole genome shotgun (WGS) entry which is preliminary data.</text>
</comment>
<accession>A0A2T9Y174</accession>
<feature type="domain" description="Longin" evidence="10">
    <location>
        <begin position="7"/>
        <end position="138"/>
    </location>
</feature>
<dbReference type="PANTHER" id="PTHR45806">
    <property type="entry name" value="SYNAPTOBREVIN HOMOLOG YKT6"/>
    <property type="match status" value="1"/>
</dbReference>
<proteinExistence type="inferred from homology"/>
<dbReference type="PROSITE" id="PS50859">
    <property type="entry name" value="LONGIN"/>
    <property type="match status" value="1"/>
</dbReference>
<evidence type="ECO:0000259" key="10">
    <source>
        <dbReference type="PROSITE" id="PS50859"/>
    </source>
</evidence>
<evidence type="ECO:0000313" key="13">
    <source>
        <dbReference type="Proteomes" id="UP000245699"/>
    </source>
</evidence>
<feature type="domain" description="V-SNARE coiled-coil homology" evidence="11">
    <location>
        <begin position="136"/>
        <end position="196"/>
    </location>
</feature>
<keyword evidence="3" id="KW-0488">Methylation</keyword>
<evidence type="ECO:0000313" key="12">
    <source>
        <dbReference type="EMBL" id="PVU86063.1"/>
    </source>
</evidence>
<dbReference type="InterPro" id="IPR042855">
    <property type="entry name" value="V_SNARE_CC"/>
</dbReference>
<dbReference type="GO" id="GO:0005886">
    <property type="term" value="C:plasma membrane"/>
    <property type="evidence" value="ECO:0007669"/>
    <property type="project" value="UniProtKB-SubCell"/>
</dbReference>
<dbReference type="GO" id="GO:0006888">
    <property type="term" value="P:endoplasmic reticulum to Golgi vesicle-mediated transport"/>
    <property type="evidence" value="ECO:0007669"/>
    <property type="project" value="TreeGrafter"/>
</dbReference>
<gene>
    <name evidence="12" type="ORF">BB559_006689</name>
</gene>
<dbReference type="EMBL" id="MBFT01000974">
    <property type="protein sequence ID" value="PVU86063.1"/>
    <property type="molecule type" value="Genomic_DNA"/>
</dbReference>
<evidence type="ECO:0000256" key="6">
    <source>
        <dbReference type="ARBA" id="ARBA00023288"/>
    </source>
</evidence>
<dbReference type="InterPro" id="IPR010908">
    <property type="entry name" value="Longin_dom"/>
</dbReference>
<keyword evidence="5" id="KW-0564">Palmitate</keyword>
<evidence type="ECO:0000256" key="1">
    <source>
        <dbReference type="ARBA" id="ARBA00004342"/>
    </source>
</evidence>
<dbReference type="SMART" id="SM01270">
    <property type="entry name" value="Longin"/>
    <property type="match status" value="1"/>
</dbReference>
<dbReference type="Proteomes" id="UP000245699">
    <property type="component" value="Unassembled WGS sequence"/>
</dbReference>
<dbReference type="PANTHER" id="PTHR45806:SF1">
    <property type="entry name" value="SYNAPTOBREVIN HOMOLOG YKT6"/>
    <property type="match status" value="1"/>
</dbReference>
<comment type="similarity">
    <text evidence="2">Belongs to the synaptobrevin family.</text>
</comment>
<dbReference type="CDD" id="cd15867">
    <property type="entry name" value="R-SNARE_YKT6"/>
    <property type="match status" value="1"/>
</dbReference>
<evidence type="ECO:0000256" key="2">
    <source>
        <dbReference type="ARBA" id="ARBA00008025"/>
    </source>
</evidence>
<dbReference type="OrthoDB" id="27923at2759"/>
<evidence type="ECO:0000256" key="9">
    <source>
        <dbReference type="PROSITE-ProRule" id="PRU00290"/>
    </source>
</evidence>
<name>A0A2T9Y174_9FUNG</name>